<evidence type="ECO:0000256" key="1">
    <source>
        <dbReference type="ARBA" id="ARBA00022801"/>
    </source>
</evidence>
<evidence type="ECO:0000313" key="5">
    <source>
        <dbReference type="Proteomes" id="UP000192527"/>
    </source>
</evidence>
<feature type="region of interest" description="Disordered" evidence="3">
    <location>
        <begin position="32"/>
        <end position="68"/>
    </location>
</feature>
<dbReference type="RefSeq" id="WP_085030738.1">
    <property type="nucleotide sequence ID" value="NZ_CP020772.1"/>
</dbReference>
<evidence type="ECO:0000256" key="2">
    <source>
        <dbReference type="PIRSR" id="PIRSR605754-1"/>
    </source>
</evidence>
<keyword evidence="1" id="KW-0378">Hydrolase</keyword>
<dbReference type="KEGG" id="hmn:HM131_16180"/>
<gene>
    <name evidence="4" type="ORF">HM131_16180</name>
</gene>
<dbReference type="SUPFAM" id="SSF63817">
    <property type="entry name" value="Sortase"/>
    <property type="match status" value="1"/>
</dbReference>
<name>A0A1W5ZYD5_9BACI</name>
<dbReference type="InterPro" id="IPR023365">
    <property type="entry name" value="Sortase_dom-sf"/>
</dbReference>
<feature type="compositionally biased region" description="Low complexity" evidence="3">
    <location>
        <begin position="34"/>
        <end position="49"/>
    </location>
</feature>
<accession>A0A1W5ZYD5</accession>
<evidence type="ECO:0000256" key="3">
    <source>
        <dbReference type="SAM" id="MobiDB-lite"/>
    </source>
</evidence>
<organism evidence="4 5">
    <name type="scientific">Halobacillus mangrovi</name>
    <dbReference type="NCBI Taxonomy" id="402384"/>
    <lineage>
        <taxon>Bacteria</taxon>
        <taxon>Bacillati</taxon>
        <taxon>Bacillota</taxon>
        <taxon>Bacilli</taxon>
        <taxon>Bacillales</taxon>
        <taxon>Bacillaceae</taxon>
        <taxon>Halobacillus</taxon>
    </lineage>
</organism>
<dbReference type="OrthoDB" id="525039at2"/>
<dbReference type="STRING" id="402384.HM131_16180"/>
<reference evidence="4 5" key="1">
    <citation type="submission" date="2017-04" db="EMBL/GenBank/DDBJ databases">
        <title>The whole genome sequencing and assembly of Halobacillus mangrovi strain.</title>
        <authorList>
            <person name="Lee S.-J."/>
            <person name="Park M.-K."/>
            <person name="Kim J.-Y."/>
            <person name="Lee Y.-J."/>
            <person name="Yi H."/>
            <person name="Bahn Y.-S."/>
            <person name="Kim J.F."/>
            <person name="Lee D.-W."/>
        </authorList>
    </citation>
    <scope>NUCLEOTIDE SEQUENCE [LARGE SCALE GENOMIC DNA]</scope>
    <source>
        <strain evidence="4 5">KTB 131</strain>
    </source>
</reference>
<protein>
    <submittedName>
        <fullName evidence="4">Peptidase C60 sortase A and B</fullName>
    </submittedName>
</protein>
<sequence>MKRFVFPVLLGFLVFIVSFQLLDDEPLEEARVLSSSQESQTTPTETQENPEPEPVYSDTKDSIETTPLKKNYTSGTFVENDEAKGITPVRMEIPSIEVDAPIQPQGYTKDGGMAVPDSVTDVGWFEPGTKPGKTGNSVIAGHVDGQYGPAVFYDLKKLKAGDEILVHGKDGKMLTFTVQEVVAYPVDEAPLRKLFGPTNERSLNLITCTGPYDNEAQGYTERLAVYTVLKEQK</sequence>
<dbReference type="Pfam" id="PF04203">
    <property type="entry name" value="Sortase"/>
    <property type="match status" value="1"/>
</dbReference>
<dbReference type="GO" id="GO:0016787">
    <property type="term" value="F:hydrolase activity"/>
    <property type="evidence" value="ECO:0007669"/>
    <property type="project" value="UniProtKB-KW"/>
</dbReference>
<dbReference type="Gene3D" id="2.40.260.10">
    <property type="entry name" value="Sortase"/>
    <property type="match status" value="1"/>
</dbReference>
<dbReference type="InterPro" id="IPR042001">
    <property type="entry name" value="Sortase_F"/>
</dbReference>
<feature type="active site" description="Proton donor/acceptor" evidence="2">
    <location>
        <position position="142"/>
    </location>
</feature>
<dbReference type="InterPro" id="IPR005754">
    <property type="entry name" value="Sortase"/>
</dbReference>
<proteinExistence type="predicted"/>
<dbReference type="AlphaFoldDB" id="A0A1W5ZYD5"/>
<keyword evidence="5" id="KW-1185">Reference proteome</keyword>
<dbReference type="CDD" id="cd05829">
    <property type="entry name" value="Sortase_F"/>
    <property type="match status" value="1"/>
</dbReference>
<dbReference type="EMBL" id="CP020772">
    <property type="protein sequence ID" value="ARI78279.1"/>
    <property type="molecule type" value="Genomic_DNA"/>
</dbReference>
<evidence type="ECO:0000313" key="4">
    <source>
        <dbReference type="EMBL" id="ARI78279.1"/>
    </source>
</evidence>
<dbReference type="Proteomes" id="UP000192527">
    <property type="component" value="Chromosome"/>
</dbReference>
<feature type="active site" description="Acyl-thioester intermediate" evidence="2">
    <location>
        <position position="208"/>
    </location>
</feature>